<feature type="signal peptide" evidence="1">
    <location>
        <begin position="1"/>
        <end position="27"/>
    </location>
</feature>
<name>A0ABS0NNY5_9ACTN</name>
<keyword evidence="1" id="KW-0732">Signal</keyword>
<evidence type="ECO:0000256" key="1">
    <source>
        <dbReference type="SAM" id="SignalP"/>
    </source>
</evidence>
<keyword evidence="3" id="KW-1185">Reference proteome</keyword>
<reference evidence="2 3" key="1">
    <citation type="submission" date="2020-09" db="EMBL/GenBank/DDBJ databases">
        <title>Biosynthesis of the nuclear factor of activated T cells inhibitor NFAT-133 and its congeners in Streptomyces pactum.</title>
        <authorList>
            <person name="Zhou W."/>
            <person name="Posri P."/>
            <person name="Abugrain M.E."/>
            <person name="Weisberg A.J."/>
            <person name="Chang J.H."/>
            <person name="Mahmud T."/>
        </authorList>
    </citation>
    <scope>NUCLEOTIDE SEQUENCE [LARGE SCALE GENOMIC DNA]</scope>
    <source>
        <strain evidence="2 3">ATCC 27456</strain>
    </source>
</reference>
<evidence type="ECO:0000313" key="3">
    <source>
        <dbReference type="Proteomes" id="UP000807371"/>
    </source>
</evidence>
<protein>
    <recommendedName>
        <fullName evidence="4">Secreted protein</fullName>
    </recommendedName>
</protein>
<proteinExistence type="predicted"/>
<dbReference type="Proteomes" id="UP000807371">
    <property type="component" value="Unassembled WGS sequence"/>
</dbReference>
<dbReference type="EMBL" id="JACYXC010000001">
    <property type="protein sequence ID" value="MBH5336915.1"/>
    <property type="molecule type" value="Genomic_DNA"/>
</dbReference>
<feature type="chain" id="PRO_5045365467" description="Secreted protein" evidence="1">
    <location>
        <begin position="28"/>
        <end position="102"/>
    </location>
</feature>
<dbReference type="RefSeq" id="WP_197990263.1">
    <property type="nucleotide sequence ID" value="NZ_JACYXC010000001.1"/>
</dbReference>
<evidence type="ECO:0000313" key="2">
    <source>
        <dbReference type="EMBL" id="MBH5336915.1"/>
    </source>
</evidence>
<comment type="caution">
    <text evidence="2">The sequence shown here is derived from an EMBL/GenBank/DDBJ whole genome shotgun (WGS) entry which is preliminary data.</text>
</comment>
<accession>A0ABS0NNY5</accession>
<organism evidence="2 3">
    <name type="scientific">Streptomyces pactum</name>
    <dbReference type="NCBI Taxonomy" id="68249"/>
    <lineage>
        <taxon>Bacteria</taxon>
        <taxon>Bacillati</taxon>
        <taxon>Actinomycetota</taxon>
        <taxon>Actinomycetes</taxon>
        <taxon>Kitasatosporales</taxon>
        <taxon>Streptomycetaceae</taxon>
        <taxon>Streptomyces</taxon>
    </lineage>
</organism>
<gene>
    <name evidence="2" type="ORF">IHE55_19955</name>
</gene>
<sequence length="102" mass="10902">MDSWKKIAAVAGLLGGLVAAGAGAAQAGQGGSVEPECTRDAQGNVRCVQEQDRRYVTEDGTFHVRQNVDCSSSSRTYTYNYGTGRWEQVDPKTGTNCSTRVP</sequence>
<evidence type="ECO:0008006" key="4">
    <source>
        <dbReference type="Google" id="ProtNLM"/>
    </source>
</evidence>